<feature type="transmembrane region" description="Helical" evidence="1">
    <location>
        <begin position="212"/>
        <end position="232"/>
    </location>
</feature>
<dbReference type="RefSeq" id="WP_413778418.1">
    <property type="nucleotide sequence ID" value="NZ_JAUOZS010000001.1"/>
</dbReference>
<evidence type="ECO:0000256" key="2">
    <source>
        <dbReference type="SAM" id="SignalP"/>
    </source>
</evidence>
<evidence type="ECO:0000313" key="3">
    <source>
        <dbReference type="EMBL" id="MDT8899851.1"/>
    </source>
</evidence>
<sequence>MKRLLSVLCVMTAGLLLMGAAPSIKSYQETFRMEADGAGKVSVRVEFAGLTPGTWEVPLTTWKGVREVEWRGVPSGVEVKPVLGGASPCLRLTVGQGAAAAFALQATYDVPAQKAPAKAKNQPPGDTRLALRFLNGGHLPIADYGLKVLLPPGMVVHSVAEKTPKGKGGAGAQIAYIKEDDRQGLTVAAKKLSFGDAAGAQVIAVKDRKSPVVIIVLGVIAVMYMVVFRDIVRPPSPPRTGA</sequence>
<keyword evidence="1" id="KW-0472">Membrane</keyword>
<keyword evidence="4" id="KW-1185">Reference proteome</keyword>
<reference evidence="3 4" key="1">
    <citation type="submission" date="2023-07" db="EMBL/GenBank/DDBJ databases">
        <title>The novel representative of Negativicutes class, Anaeroselena agilis gen. nov. sp. nov.</title>
        <authorList>
            <person name="Prokofeva M.I."/>
            <person name="Elcheninov A.G."/>
            <person name="Klyukina A."/>
            <person name="Kublanov I.V."/>
            <person name="Frolov E.N."/>
            <person name="Podosokorskaya O.A."/>
        </authorList>
    </citation>
    <scope>NUCLEOTIDE SEQUENCE [LARGE SCALE GENOMIC DNA]</scope>
    <source>
        <strain evidence="3 4">4137-cl</strain>
    </source>
</reference>
<keyword evidence="2" id="KW-0732">Signal</keyword>
<feature type="chain" id="PRO_5047533815" evidence="2">
    <location>
        <begin position="20"/>
        <end position="242"/>
    </location>
</feature>
<name>A0ABU3NSP9_9FIRM</name>
<evidence type="ECO:0000256" key="1">
    <source>
        <dbReference type="SAM" id="Phobius"/>
    </source>
</evidence>
<gene>
    <name evidence="3" type="ORF">Q4T40_01125</name>
</gene>
<dbReference type="EMBL" id="JAUOZS010000001">
    <property type="protein sequence ID" value="MDT8899851.1"/>
    <property type="molecule type" value="Genomic_DNA"/>
</dbReference>
<evidence type="ECO:0000313" key="4">
    <source>
        <dbReference type="Proteomes" id="UP001254848"/>
    </source>
</evidence>
<organism evidence="3 4">
    <name type="scientific">Anaeroselena agilis</name>
    <dbReference type="NCBI Taxonomy" id="3063788"/>
    <lineage>
        <taxon>Bacteria</taxon>
        <taxon>Bacillati</taxon>
        <taxon>Bacillota</taxon>
        <taxon>Negativicutes</taxon>
        <taxon>Acetonemataceae</taxon>
        <taxon>Anaeroselena</taxon>
    </lineage>
</organism>
<proteinExistence type="predicted"/>
<dbReference type="Proteomes" id="UP001254848">
    <property type="component" value="Unassembled WGS sequence"/>
</dbReference>
<protein>
    <submittedName>
        <fullName evidence="3">Uncharacterized protein</fullName>
    </submittedName>
</protein>
<keyword evidence="1" id="KW-0812">Transmembrane</keyword>
<comment type="caution">
    <text evidence="3">The sequence shown here is derived from an EMBL/GenBank/DDBJ whole genome shotgun (WGS) entry which is preliminary data.</text>
</comment>
<feature type="signal peptide" evidence="2">
    <location>
        <begin position="1"/>
        <end position="19"/>
    </location>
</feature>
<keyword evidence="1" id="KW-1133">Transmembrane helix</keyword>
<accession>A0ABU3NSP9</accession>